<comment type="caution">
    <text evidence="2">The sequence shown here is derived from an EMBL/GenBank/DDBJ whole genome shotgun (WGS) entry which is preliminary data.</text>
</comment>
<name>A0A226D1L0_FOLCA</name>
<gene>
    <name evidence="2" type="ORF">Fcan01_26963</name>
</gene>
<keyword evidence="3" id="KW-1185">Reference proteome</keyword>
<dbReference type="Proteomes" id="UP000198287">
    <property type="component" value="Unassembled WGS sequence"/>
</dbReference>
<feature type="transmembrane region" description="Helical" evidence="1">
    <location>
        <begin position="29"/>
        <end position="50"/>
    </location>
</feature>
<organism evidence="2 3">
    <name type="scientific">Folsomia candida</name>
    <name type="common">Springtail</name>
    <dbReference type="NCBI Taxonomy" id="158441"/>
    <lineage>
        <taxon>Eukaryota</taxon>
        <taxon>Metazoa</taxon>
        <taxon>Ecdysozoa</taxon>
        <taxon>Arthropoda</taxon>
        <taxon>Hexapoda</taxon>
        <taxon>Collembola</taxon>
        <taxon>Entomobryomorpha</taxon>
        <taxon>Isotomoidea</taxon>
        <taxon>Isotomidae</taxon>
        <taxon>Proisotominae</taxon>
        <taxon>Folsomia</taxon>
    </lineage>
</organism>
<feature type="non-terminal residue" evidence="2">
    <location>
        <position position="1"/>
    </location>
</feature>
<proteinExistence type="predicted"/>
<dbReference type="AlphaFoldDB" id="A0A226D1L0"/>
<accession>A0A226D1L0</accession>
<keyword evidence="1" id="KW-0472">Membrane</keyword>
<evidence type="ECO:0000313" key="3">
    <source>
        <dbReference type="Proteomes" id="UP000198287"/>
    </source>
</evidence>
<protein>
    <submittedName>
        <fullName evidence="2">Uncharacterized protein</fullName>
    </submittedName>
</protein>
<reference evidence="2 3" key="1">
    <citation type="submission" date="2015-12" db="EMBL/GenBank/DDBJ databases">
        <title>The genome of Folsomia candida.</title>
        <authorList>
            <person name="Faddeeva A."/>
            <person name="Derks M.F."/>
            <person name="Anvar Y."/>
            <person name="Smit S."/>
            <person name="Van Straalen N."/>
            <person name="Roelofs D."/>
        </authorList>
    </citation>
    <scope>NUCLEOTIDE SEQUENCE [LARGE SCALE GENOMIC DNA]</scope>
    <source>
        <strain evidence="2 3">VU population</strain>
        <tissue evidence="2">Whole body</tissue>
    </source>
</reference>
<keyword evidence="1" id="KW-0812">Transmembrane</keyword>
<evidence type="ECO:0000256" key="1">
    <source>
        <dbReference type="SAM" id="Phobius"/>
    </source>
</evidence>
<dbReference type="EMBL" id="LNIX01000047">
    <property type="protein sequence ID" value="OXA38176.1"/>
    <property type="molecule type" value="Genomic_DNA"/>
</dbReference>
<sequence>SLVSIYPFCMVVIFSELTKSRESKSLPGTFLLMFPWVTAVLVSFPVYWTYNYVQERNGGSCARVPVGTFNLNHVLTSLPSSCPIVEKPDKIVGISFSVVFLVQTIFQPFLYFITVFDTPLCDYIQNIMSVLISEESGVE</sequence>
<feature type="transmembrane region" description="Helical" evidence="1">
    <location>
        <begin position="91"/>
        <end position="113"/>
    </location>
</feature>
<keyword evidence="1" id="KW-1133">Transmembrane helix</keyword>
<evidence type="ECO:0000313" key="2">
    <source>
        <dbReference type="EMBL" id="OXA38176.1"/>
    </source>
</evidence>